<comment type="caution">
    <text evidence="2">The sequence shown here is derived from an EMBL/GenBank/DDBJ whole genome shotgun (WGS) entry which is preliminary data.</text>
</comment>
<reference evidence="2 3" key="1">
    <citation type="submission" date="2019-06" db="EMBL/GenBank/DDBJ databases">
        <authorList>
            <person name="Palmer J.M."/>
        </authorList>
    </citation>
    <scope>NUCLEOTIDE SEQUENCE [LARGE SCALE GENOMIC DNA]</scope>
    <source>
        <strain evidence="2 3">TWF102</strain>
    </source>
</reference>
<feature type="region of interest" description="Disordered" evidence="1">
    <location>
        <begin position="48"/>
        <end position="68"/>
    </location>
</feature>
<evidence type="ECO:0000256" key="1">
    <source>
        <dbReference type="SAM" id="MobiDB-lite"/>
    </source>
</evidence>
<dbReference type="EMBL" id="WIQW01000038">
    <property type="protein sequence ID" value="KAF3096105.1"/>
    <property type="molecule type" value="Genomic_DNA"/>
</dbReference>
<sequence length="317" mass="35396">MVTRPTFFYIYMFITRASSILQDAFATPMPVPTGRGIGSITFESGRLTFDNGGSTSTNNGAPSKPPSRYIHTKSTEIKGLDGFGTTGPKEETSLGMTKETLPKVLEAFETYLYEGSQQAMGPYTFLTAGGAFRVLNDLSVTTTDINIWSISTLDSQTANNAGKIFSQTTMGRSCNLNVDFFNSALSSDMAYYDGLKLFEAYAKTPEILPMWKSEKKWLTLYSLPIEWQIQTKLVRMSIWYKAGLTYDEKYLKDLQHVLSLMWKMSGMGKDKMDISGVEGWLLEYQVPGNKFGYAGRLLEAINAEFAKYLKNGGKYIP</sequence>
<organism evidence="2 3">
    <name type="scientific">Orbilia oligospora</name>
    <name type="common">Nematode-trapping fungus</name>
    <name type="synonym">Arthrobotrys oligospora</name>
    <dbReference type="NCBI Taxonomy" id="2813651"/>
    <lineage>
        <taxon>Eukaryota</taxon>
        <taxon>Fungi</taxon>
        <taxon>Dikarya</taxon>
        <taxon>Ascomycota</taxon>
        <taxon>Pezizomycotina</taxon>
        <taxon>Orbiliomycetes</taxon>
        <taxon>Orbiliales</taxon>
        <taxon>Orbiliaceae</taxon>
        <taxon>Orbilia</taxon>
    </lineage>
</organism>
<accession>A0A7C8J5N3</accession>
<evidence type="ECO:0000313" key="3">
    <source>
        <dbReference type="Proteomes" id="UP000475325"/>
    </source>
</evidence>
<proteinExistence type="predicted"/>
<feature type="compositionally biased region" description="Polar residues" evidence="1">
    <location>
        <begin position="51"/>
        <end position="61"/>
    </location>
</feature>
<protein>
    <submittedName>
        <fullName evidence="2">Uncharacterized protein</fullName>
    </submittedName>
</protein>
<dbReference type="Proteomes" id="UP000475325">
    <property type="component" value="Unassembled WGS sequence"/>
</dbReference>
<name>A0A7C8J5N3_ORBOL</name>
<evidence type="ECO:0000313" key="2">
    <source>
        <dbReference type="EMBL" id="KAF3096105.1"/>
    </source>
</evidence>
<dbReference type="AlphaFoldDB" id="A0A7C8J5N3"/>
<gene>
    <name evidence="2" type="ORF">TWF102_006733</name>
</gene>